<feature type="compositionally biased region" description="Low complexity" evidence="1">
    <location>
        <begin position="1"/>
        <end position="28"/>
    </location>
</feature>
<dbReference type="Proteomes" id="UP001243330">
    <property type="component" value="Unassembled WGS sequence"/>
</dbReference>
<sequence length="211" mass="22449">MTSLRSSSCSQSSSSHSSLGRSEPHSSGPQPSSVSDVQYGAGHCPLLPSDYVPGEWRNDTNSAPRQCDDCILGPMQLEVNSPIGHTESRADEFKSASSCVASGYAYTSPPPYLPSPTSSSESLAVVPQDCLNATTGYICVGPPAINIKPSNASVAMTNRTSHYIRLWAPEAGQVHGFLNEAALCAKDLGDKVRKTQWKERPVFNCESSPSV</sequence>
<protein>
    <submittedName>
        <fullName evidence="2">LysM domain-containing protein</fullName>
    </submittedName>
</protein>
<evidence type="ECO:0000313" key="3">
    <source>
        <dbReference type="Proteomes" id="UP001243330"/>
    </source>
</evidence>
<accession>A0AAD9AD47</accession>
<comment type="caution">
    <text evidence="2">The sequence shown here is derived from an EMBL/GenBank/DDBJ whole genome shotgun (WGS) entry which is preliminary data.</text>
</comment>
<dbReference type="AlphaFoldDB" id="A0AAD9AD47"/>
<keyword evidence="3" id="KW-1185">Reference proteome</keyword>
<name>A0AAD9AD47_9PEZI</name>
<proteinExistence type="predicted"/>
<reference evidence="2" key="1">
    <citation type="submission" date="2023-01" db="EMBL/GenBank/DDBJ databases">
        <title>Colletotrichum chrysophilum M932 genome sequence.</title>
        <authorList>
            <person name="Baroncelli R."/>
        </authorList>
    </citation>
    <scope>NUCLEOTIDE SEQUENCE</scope>
    <source>
        <strain evidence="2">M932</strain>
    </source>
</reference>
<dbReference type="EMBL" id="JAQOWY010000367">
    <property type="protein sequence ID" value="KAK1843274.1"/>
    <property type="molecule type" value="Genomic_DNA"/>
</dbReference>
<feature type="region of interest" description="Disordered" evidence="1">
    <location>
        <begin position="1"/>
        <end position="41"/>
    </location>
</feature>
<evidence type="ECO:0000313" key="2">
    <source>
        <dbReference type="EMBL" id="KAK1843274.1"/>
    </source>
</evidence>
<evidence type="ECO:0000256" key="1">
    <source>
        <dbReference type="SAM" id="MobiDB-lite"/>
    </source>
</evidence>
<gene>
    <name evidence="2" type="ORF">CCHR01_14105</name>
</gene>
<organism evidence="2 3">
    <name type="scientific">Colletotrichum chrysophilum</name>
    <dbReference type="NCBI Taxonomy" id="1836956"/>
    <lineage>
        <taxon>Eukaryota</taxon>
        <taxon>Fungi</taxon>
        <taxon>Dikarya</taxon>
        <taxon>Ascomycota</taxon>
        <taxon>Pezizomycotina</taxon>
        <taxon>Sordariomycetes</taxon>
        <taxon>Hypocreomycetidae</taxon>
        <taxon>Glomerellales</taxon>
        <taxon>Glomerellaceae</taxon>
        <taxon>Colletotrichum</taxon>
        <taxon>Colletotrichum gloeosporioides species complex</taxon>
    </lineage>
</organism>